<feature type="transmembrane region" description="Helical" evidence="6">
    <location>
        <begin position="286"/>
        <end position="305"/>
    </location>
</feature>
<evidence type="ECO:0000256" key="7">
    <source>
        <dbReference type="SAM" id="MobiDB-lite"/>
    </source>
</evidence>
<feature type="transmembrane region" description="Helical" evidence="6">
    <location>
        <begin position="187"/>
        <end position="204"/>
    </location>
</feature>
<dbReference type="CDD" id="cd13132">
    <property type="entry name" value="MATE_eukaryotic"/>
    <property type="match status" value="1"/>
</dbReference>
<dbReference type="InterPro" id="IPR002528">
    <property type="entry name" value="MATE_fam"/>
</dbReference>
<name>A0A835MLT7_9ROSI</name>
<accession>A0A835MLT7</accession>
<evidence type="ECO:0000256" key="4">
    <source>
        <dbReference type="ARBA" id="ARBA00022989"/>
    </source>
</evidence>
<evidence type="ECO:0000256" key="1">
    <source>
        <dbReference type="ARBA" id="ARBA00004141"/>
    </source>
</evidence>
<protein>
    <recommendedName>
        <fullName evidence="6">Protein DETOXIFICATION</fullName>
    </recommendedName>
    <alternativeName>
        <fullName evidence="6">Multidrug and toxic compound extrusion protein</fullName>
    </alternativeName>
</protein>
<feature type="region of interest" description="Disordered" evidence="7">
    <location>
        <begin position="1"/>
        <end position="27"/>
    </location>
</feature>
<dbReference type="PANTHER" id="PTHR11206">
    <property type="entry name" value="MULTIDRUG RESISTANCE PROTEIN"/>
    <property type="match status" value="1"/>
</dbReference>
<keyword evidence="5 6" id="KW-0472">Membrane</keyword>
<feature type="transmembrane region" description="Helical" evidence="6">
    <location>
        <begin position="365"/>
        <end position="388"/>
    </location>
</feature>
<evidence type="ECO:0000313" key="9">
    <source>
        <dbReference type="Proteomes" id="UP000657918"/>
    </source>
</evidence>
<keyword evidence="4 6" id="KW-1133">Transmembrane helix</keyword>
<feature type="transmembrane region" description="Helical" evidence="6">
    <location>
        <begin position="400"/>
        <end position="427"/>
    </location>
</feature>
<dbReference type="GO" id="GO:0016020">
    <property type="term" value="C:membrane"/>
    <property type="evidence" value="ECO:0007669"/>
    <property type="project" value="UniProtKB-SubCell"/>
</dbReference>
<evidence type="ECO:0000256" key="3">
    <source>
        <dbReference type="ARBA" id="ARBA00022692"/>
    </source>
</evidence>
<feature type="transmembrane region" description="Helical" evidence="6">
    <location>
        <begin position="326"/>
        <end position="345"/>
    </location>
</feature>
<evidence type="ECO:0000256" key="5">
    <source>
        <dbReference type="ARBA" id="ARBA00023136"/>
    </source>
</evidence>
<feature type="transmembrane region" description="Helical" evidence="6">
    <location>
        <begin position="75"/>
        <end position="97"/>
    </location>
</feature>
<keyword evidence="9" id="KW-1185">Reference proteome</keyword>
<dbReference type="Pfam" id="PF01554">
    <property type="entry name" value="MatE"/>
    <property type="match status" value="3"/>
</dbReference>
<comment type="similarity">
    <text evidence="2 6">Belongs to the multi antimicrobial extrusion (MATE) (TC 2.A.66.1) family.</text>
</comment>
<dbReference type="GO" id="GO:0042910">
    <property type="term" value="F:xenobiotic transmembrane transporter activity"/>
    <property type="evidence" value="ECO:0007669"/>
    <property type="project" value="InterPro"/>
</dbReference>
<comment type="caution">
    <text evidence="8">The sequence shown here is derived from an EMBL/GenBank/DDBJ whole genome shotgun (WGS) entry which is preliminary data.</text>
</comment>
<sequence>MEREEQSLSLSTPLCEGNGVGVDEKGSQERGISKKEILEEVKKQLWLSGPLISVSLLQYCIQMISVMFVGHLGELSLAGASMATSFASVTGFSFLILKHGSESSTLIANNLVCWVEDFLLMYCWKLKTQVHILEGWAIDGELHSEAAAFFSMLDIFAVGMASALDTFCGQSYGARQFHMLGIHMQRAMFVLSLVSIPLAIIWANTRSILIACGQQKDIAEEAGLYARFMIPSLFAYGLLQCLVKFLQTQNIVFPMMLCSGITTLFHILVCWVLVFKTGLGNRGAALASSLSYWINVLLMVLYVKFSSSCSKTWTGFSKEAFHDTVSFVRLAIPSAIMVCLEMWSFESMVLLSGLLPNPELETSVLSISLNTAATVWMIPYGLSGAASTRVSNELGAQRPYLARLAVCVVIAIAVTEGIVVGIVLILIRNVWGYAYSNEIQVVNYVAVMLPVVATSNFLDGLQCVLSGVARGCGWQKIGAYINLGSYYLVGIPIAILLAFVFHVGGKAKKATDRVYNEVIPVDTVS</sequence>
<dbReference type="GO" id="GO:0015297">
    <property type="term" value="F:antiporter activity"/>
    <property type="evidence" value="ECO:0007669"/>
    <property type="project" value="InterPro"/>
</dbReference>
<gene>
    <name evidence="8" type="ORF">SADUNF_Sadunf12G0037800</name>
</gene>
<evidence type="ECO:0000256" key="6">
    <source>
        <dbReference type="RuleBase" id="RU004914"/>
    </source>
</evidence>
<dbReference type="OrthoDB" id="2126698at2759"/>
<dbReference type="AlphaFoldDB" id="A0A835MLT7"/>
<keyword evidence="3 6" id="KW-0812">Transmembrane</keyword>
<organism evidence="8 9">
    <name type="scientific">Salix dunnii</name>
    <dbReference type="NCBI Taxonomy" id="1413687"/>
    <lineage>
        <taxon>Eukaryota</taxon>
        <taxon>Viridiplantae</taxon>
        <taxon>Streptophyta</taxon>
        <taxon>Embryophyta</taxon>
        <taxon>Tracheophyta</taxon>
        <taxon>Spermatophyta</taxon>
        <taxon>Magnoliopsida</taxon>
        <taxon>eudicotyledons</taxon>
        <taxon>Gunneridae</taxon>
        <taxon>Pentapetalae</taxon>
        <taxon>rosids</taxon>
        <taxon>fabids</taxon>
        <taxon>Malpighiales</taxon>
        <taxon>Salicaceae</taxon>
        <taxon>Saliceae</taxon>
        <taxon>Salix</taxon>
    </lineage>
</organism>
<feature type="transmembrane region" description="Helical" evidence="6">
    <location>
        <begin position="224"/>
        <end position="243"/>
    </location>
</feature>
<evidence type="ECO:0000313" key="8">
    <source>
        <dbReference type="EMBL" id="KAF9671347.1"/>
    </source>
</evidence>
<evidence type="ECO:0000256" key="2">
    <source>
        <dbReference type="ARBA" id="ARBA00010199"/>
    </source>
</evidence>
<dbReference type="GO" id="GO:1990961">
    <property type="term" value="P:xenobiotic detoxification by transmembrane export across the plasma membrane"/>
    <property type="evidence" value="ECO:0007669"/>
    <property type="project" value="InterPro"/>
</dbReference>
<dbReference type="NCBIfam" id="TIGR00797">
    <property type="entry name" value="matE"/>
    <property type="match status" value="1"/>
</dbReference>
<dbReference type="InterPro" id="IPR045069">
    <property type="entry name" value="MATE_euk"/>
</dbReference>
<comment type="subcellular location">
    <subcellularLocation>
        <location evidence="1">Membrane</location>
        <topology evidence="1">Multi-pass membrane protein</topology>
    </subcellularLocation>
</comment>
<dbReference type="EMBL" id="JADGMS010000012">
    <property type="protein sequence ID" value="KAF9671347.1"/>
    <property type="molecule type" value="Genomic_DNA"/>
</dbReference>
<feature type="transmembrane region" description="Helical" evidence="6">
    <location>
        <begin position="45"/>
        <end position="69"/>
    </location>
</feature>
<reference evidence="8 9" key="1">
    <citation type="submission" date="2020-10" db="EMBL/GenBank/DDBJ databases">
        <title>Plant Genome Project.</title>
        <authorList>
            <person name="Zhang R.-G."/>
        </authorList>
    </citation>
    <scope>NUCLEOTIDE SEQUENCE [LARGE SCALE GENOMIC DNA]</scope>
    <source>
        <strain evidence="8">FAFU-HL-1</strain>
        <tissue evidence="8">Leaf</tissue>
    </source>
</reference>
<feature type="transmembrane region" description="Helical" evidence="6">
    <location>
        <begin position="255"/>
        <end position="274"/>
    </location>
</feature>
<dbReference type="Proteomes" id="UP000657918">
    <property type="component" value="Unassembled WGS sequence"/>
</dbReference>
<feature type="transmembrane region" description="Helical" evidence="6">
    <location>
        <begin position="484"/>
        <end position="503"/>
    </location>
</feature>
<proteinExistence type="inferred from homology"/>